<evidence type="ECO:0000256" key="1">
    <source>
        <dbReference type="ARBA" id="ARBA00007913"/>
    </source>
</evidence>
<dbReference type="Gene3D" id="3.40.960.10">
    <property type="entry name" value="VSR Endonuclease"/>
    <property type="match status" value="1"/>
</dbReference>
<evidence type="ECO:0000259" key="9">
    <source>
        <dbReference type="Pfam" id="PF13087"/>
    </source>
</evidence>
<dbReference type="SUPFAM" id="SSF52540">
    <property type="entry name" value="P-loop containing nucleoside triphosphate hydrolases"/>
    <property type="match status" value="2"/>
</dbReference>
<keyword evidence="12" id="KW-1185">Reference proteome</keyword>
<dbReference type="InterPro" id="IPR025103">
    <property type="entry name" value="DUF4011"/>
</dbReference>
<dbReference type="Pfam" id="PF11784">
    <property type="entry name" value="DUF3320"/>
    <property type="match status" value="1"/>
</dbReference>
<dbReference type="Pfam" id="PF13195">
    <property type="entry name" value="DUF4011"/>
    <property type="match status" value="1"/>
</dbReference>
<dbReference type="CDD" id="cd18808">
    <property type="entry name" value="SF1_C_Upf1"/>
    <property type="match status" value="1"/>
</dbReference>
<feature type="domain" description="Restriction endonuclease type II-like" evidence="10">
    <location>
        <begin position="2020"/>
        <end position="2116"/>
    </location>
</feature>
<proteinExistence type="inferred from homology"/>
<dbReference type="Pfam" id="PF13087">
    <property type="entry name" value="AAA_12"/>
    <property type="match status" value="1"/>
</dbReference>
<evidence type="ECO:0000256" key="2">
    <source>
        <dbReference type="ARBA" id="ARBA00022741"/>
    </source>
</evidence>
<feature type="domain" description="DNA2/NAM7 helicase-like C-terminal" evidence="9">
    <location>
        <begin position="1794"/>
        <end position="1974"/>
    </location>
</feature>
<feature type="domain" description="DUF3320" evidence="7">
    <location>
        <begin position="2219"/>
        <end position="2265"/>
    </location>
</feature>
<sequence length="2383" mass="259501">MAGIALPGIRSHTAYVRGGNHSSLIAEDRHLEHRRRTLREGAQRVTTLVHAPVVADGHAVAAIEPFRNYRFTHWCADRIIRVQGGSAGLVRPPGQYGRWWPRFALVAEGTAADAVLRWPRSDNSGISVTNSVSFGDSQELDRLKAMLESWRTSLVDLSGRNRLLNFRHTKSATLEIANPSARELVEGLARGWDFAPLPDEEPEAGEGSRSGDVVLAKKGDRTDGIVTQKNTAPSLLRALNSLRAKATQLFNDYGLWTLNLGVGMLRWREDGAETASDAPLILMPVVVERTRNGRIRLKASDDEEPRLNPALKVKLQQFHIDWTPVVEQGPSDLQAVLSAARAAVAGKAGWQISERVVLALFASHKESMYQDLLDNEDCVLGSDLIRAMALGPHSGLASDRFDFEEIQLDRIDELSPPEDSPLVLDADASQRQAVAAAVAGQSFVLDGPPGTGKSQTITNMIAGLMHAGRSVLFVSEKAAALDVVLARLKAVGLDSYALPLHSHNTSRKAVAQELGRALAEEPRAPQLSQQALAQARELRLALSAYAEAMNEARDPLERTLHDVLGQVGRLSDAPVAYLSHGDDPATGAGATFRAETLSAEDLRLIVEATRAISDAWEAVADPSFPWRGLRAGLPHPRPVLEQAQAARDALATAVDRYRDLALDGAPITDQSGIDRLAALLRLLDTRSPVPEEWLTTDAFADEVDDRVDAFLAELRKAQRTSTAVRATVGERWQELSTRLTAEPGEAEKSLSAMAPRGLDLTELMQERARQFAGEFDATAGVLERTLQNLTRVSHRTGLAHPSSPEEARHLCDVIAVAGTEHRPPEQWLVPEGPVRAEEAAVGVVADALSDFFTRRNQVVSAQALATDHAGPGWTELRREVSAERPVNEQALAALEPPGTDIASLTGREAAELTQRFDTLADALEMAAGHADSLAGHLGCDRPRAMSEAEDLATLVELAAASDRTLEAWLDPWALPGVQAAVAEISAAADDLAAAERAARDTFLPEIVSTPELPEAVHRLLEGRQGLAGTLSSGIRADRKLVARLTHGGSWRGELYDKLPLADAWCAAHQRLRALAATHAELMGRYRGTVLPDVPGLLKALAHAEEVHALAPETVADPYRRSLLATHVADGRDLHPALVDQGTALRGGLAGWRQNLDDPSLAPHAADLTKLPLDAAARWLRAHLAPLRQAVALLDTVASVGRRDSGPGSEYTLTAARTAVRTAHAAQKETAAFDGQAVSDRSLLGPWYRGLDTQADDLRDAAPNGATGYEPMGRLLCRGLDLTRQRPGPYTTAQQRELLGRYVMEGRPHTEGLRVALDSARLIARLALGTLAEPACRTSLVDVLADGRPEPRDLLAQTDQIRHDLDLWQEYTGQSHVAAVGAALASCSLEQAASWLRAHVEPFEDAADLTRSTARVMDEETGLTLSRAREAVAAVASARAAESSFAENDATYRSLLGSLYQGTGTGRDAILDALDWAQKVRRTAHGGHSAPLSQTAARLMLTASADPSVAARAGDWGGQREALAGHFEPARAEELRRELAGSLTTAQSVLSLLERDPFGPEAWTSRADALTLLRRYHLHELPDQLARREVSAEDFPAAMERAVLTAWVEHQLTTDQRLKPMRAVERDQLVERFQRADQDLVAAAHAEVIAACNSRRPRRTSVGQAAVIRREAEKQRRHMPVRHLLKQTRDVVRLVKPCFMMSPLTVSQFLPPDFDFDVVIFDEASQVLPQDAVNSVYRGKALIVAGDQKQLPPTSFFTAAGDSDDGDEWDEDAADGFESILDMCKASGVLRGLPLRWHYRSRHENLIAFSNHDFYDNSMVTFPGALEQGPDIGVEFIKADGVYDRGGSSDNPVEAAKVAQRVIHHFDTRPEHTLGVVALSKSQAEAVEEAVQKARAARPDLDHHFTEGRLDGFFVKNLETVQGDERDVIILSIGYGPDHRGKLLSAFGPINREGGWRRLNVAVTRARRRMEVVASFHGGDLPDSAKKSVQHLKRYLQYAQHGPAILQTEAADPDAAPESPFEEEVIDILRDWGYEVQPQVGVAGFRIDMAIRHPGAPGTYALGIECDGAMYHSSRAARDRDRLREAVLRDLGWKLHRIWGTDWYRNRRDAMARLRAAVERACAEDPHAVRVTPPVTVEVSDGGRGDDGGTAEPVDGLRSAGRHASAEGRAGGRSVPRVEFVTVDEGPAPWSRPYQDVDPDLLAELRVESSNRRGMSGVELQDPDALDVVAEVALCVVEVEGPVEREVVYTRVRLAWDLGRSGQVVRDRIDRALRHLLKQGKIVNVGTAYDVPGHETEFARTSTEWCARRVAEVPVVERQLVLRNVVAEGPGVHREDLLREAARFFGWARRGADIKEALTGDIDALIATGHLAESEGGLMPAEAS</sequence>
<dbReference type="RefSeq" id="WP_249590214.1">
    <property type="nucleotide sequence ID" value="NZ_BAAAQL010000022.1"/>
</dbReference>
<dbReference type="InterPro" id="IPR011335">
    <property type="entry name" value="Restrct_endonuc-II-like"/>
</dbReference>
<dbReference type="PANTHER" id="PTHR43788:SF8">
    <property type="entry name" value="DNA-BINDING PROTEIN SMUBP-2"/>
    <property type="match status" value="1"/>
</dbReference>
<protein>
    <submittedName>
        <fullName evidence="11">DUF3320 domain-containing protein</fullName>
    </submittedName>
</protein>
<dbReference type="Pfam" id="PF13086">
    <property type="entry name" value="AAA_11"/>
    <property type="match status" value="1"/>
</dbReference>
<evidence type="ECO:0000313" key="11">
    <source>
        <dbReference type="EMBL" id="UQT58851.1"/>
    </source>
</evidence>
<feature type="region of interest" description="Disordered" evidence="6">
    <location>
        <begin position="2135"/>
        <end position="2172"/>
    </location>
</feature>
<evidence type="ECO:0000259" key="8">
    <source>
        <dbReference type="Pfam" id="PF13086"/>
    </source>
</evidence>
<dbReference type="InterPro" id="IPR049468">
    <property type="entry name" value="Restrct_endonuc-II-like_dom"/>
</dbReference>
<evidence type="ECO:0000256" key="4">
    <source>
        <dbReference type="ARBA" id="ARBA00022806"/>
    </source>
</evidence>
<keyword evidence="4" id="KW-0347">Helicase</keyword>
<reference evidence="11 12" key="1">
    <citation type="submission" date="2022-05" db="EMBL/GenBank/DDBJ databases">
        <authorList>
            <person name="Zhou X."/>
            <person name="Li K."/>
            <person name="Man Y."/>
        </authorList>
    </citation>
    <scope>NUCLEOTIDE SEQUENCE [LARGE SCALE GENOMIC DNA]</scope>
    <source>
        <strain evidence="11 12">MS405</strain>
    </source>
</reference>
<evidence type="ECO:0000259" key="10">
    <source>
        <dbReference type="Pfam" id="PF18741"/>
    </source>
</evidence>
<accession>A0ABY4Q0Y7</accession>
<gene>
    <name evidence="11" type="ORF">M4V62_29465</name>
</gene>
<dbReference type="InterPro" id="IPR050534">
    <property type="entry name" value="Coronavir_polyprotein_1ab"/>
</dbReference>
<evidence type="ECO:0000256" key="3">
    <source>
        <dbReference type="ARBA" id="ARBA00022801"/>
    </source>
</evidence>
<comment type="similarity">
    <text evidence="1">Belongs to the DNA2/NAM7 helicase family.</text>
</comment>
<evidence type="ECO:0000256" key="5">
    <source>
        <dbReference type="ARBA" id="ARBA00022840"/>
    </source>
</evidence>
<dbReference type="EMBL" id="CP097289">
    <property type="protein sequence ID" value="UQT58851.1"/>
    <property type="molecule type" value="Genomic_DNA"/>
</dbReference>
<dbReference type="InterPro" id="IPR047187">
    <property type="entry name" value="SF1_C_Upf1"/>
</dbReference>
<dbReference type="Gene3D" id="3.40.50.300">
    <property type="entry name" value="P-loop containing nucleotide triphosphate hydrolases"/>
    <property type="match status" value="3"/>
</dbReference>
<dbReference type="InterPro" id="IPR041677">
    <property type="entry name" value="DNA2/NAM7_AAA_11"/>
</dbReference>
<dbReference type="SUPFAM" id="SSF52980">
    <property type="entry name" value="Restriction endonuclease-like"/>
    <property type="match status" value="1"/>
</dbReference>
<name>A0ABY4Q0Y7_9ACTN</name>
<organism evidence="11 12">
    <name type="scientific">Streptomyces durmitorensis</name>
    <dbReference type="NCBI Taxonomy" id="319947"/>
    <lineage>
        <taxon>Bacteria</taxon>
        <taxon>Bacillati</taxon>
        <taxon>Actinomycetota</taxon>
        <taxon>Actinomycetes</taxon>
        <taxon>Kitasatosporales</taxon>
        <taxon>Streptomycetaceae</taxon>
        <taxon>Streptomyces</taxon>
    </lineage>
</organism>
<evidence type="ECO:0000259" key="7">
    <source>
        <dbReference type="Pfam" id="PF11784"/>
    </source>
</evidence>
<dbReference type="Proteomes" id="UP000829992">
    <property type="component" value="Chromosome"/>
</dbReference>
<dbReference type="Pfam" id="PF18741">
    <property type="entry name" value="MTES_1575"/>
    <property type="match status" value="1"/>
</dbReference>
<evidence type="ECO:0000256" key="6">
    <source>
        <dbReference type="SAM" id="MobiDB-lite"/>
    </source>
</evidence>
<dbReference type="InterPro" id="IPR021754">
    <property type="entry name" value="DUF3320"/>
</dbReference>
<keyword evidence="5" id="KW-0067">ATP-binding</keyword>
<keyword evidence="3" id="KW-0378">Hydrolase</keyword>
<dbReference type="PANTHER" id="PTHR43788">
    <property type="entry name" value="DNA2/NAM7 HELICASE FAMILY MEMBER"/>
    <property type="match status" value="1"/>
</dbReference>
<dbReference type="InterPro" id="IPR041679">
    <property type="entry name" value="DNA2/NAM7-like_C"/>
</dbReference>
<dbReference type="InterPro" id="IPR027417">
    <property type="entry name" value="P-loop_NTPase"/>
</dbReference>
<keyword evidence="2" id="KW-0547">Nucleotide-binding</keyword>
<evidence type="ECO:0000313" key="12">
    <source>
        <dbReference type="Proteomes" id="UP000829992"/>
    </source>
</evidence>
<feature type="domain" description="DNA2/NAM7 helicase helicase" evidence="8">
    <location>
        <begin position="427"/>
        <end position="496"/>
    </location>
</feature>